<evidence type="ECO:0000256" key="9">
    <source>
        <dbReference type="PIRSR" id="PIRSR601765-1"/>
    </source>
</evidence>
<dbReference type="InterPro" id="IPR001765">
    <property type="entry name" value="Carbonic_anhydrase"/>
</dbReference>
<dbReference type="AlphaFoldDB" id="A0A833GW89"/>
<dbReference type="Gene3D" id="3.40.1050.10">
    <property type="entry name" value="Carbonic anhydrase"/>
    <property type="match status" value="1"/>
</dbReference>
<comment type="catalytic activity">
    <reaction evidence="7">
        <text>hydrogencarbonate + H(+) = CO2 + H2O</text>
        <dbReference type="Rhea" id="RHEA:10748"/>
        <dbReference type="ChEBI" id="CHEBI:15377"/>
        <dbReference type="ChEBI" id="CHEBI:15378"/>
        <dbReference type="ChEBI" id="CHEBI:16526"/>
        <dbReference type="ChEBI" id="CHEBI:17544"/>
        <dbReference type="EC" id="4.2.1.1"/>
    </reaction>
</comment>
<dbReference type="SUPFAM" id="SSF53056">
    <property type="entry name" value="beta-carbonic anhydrase, cab"/>
    <property type="match status" value="1"/>
</dbReference>
<evidence type="ECO:0000256" key="8">
    <source>
        <dbReference type="ARBA" id="ARBA00082533"/>
    </source>
</evidence>
<feature type="binding site" evidence="9">
    <location>
        <position position="98"/>
    </location>
    <ligand>
        <name>Zn(2+)</name>
        <dbReference type="ChEBI" id="CHEBI:29105"/>
    </ligand>
</feature>
<evidence type="ECO:0000256" key="5">
    <source>
        <dbReference type="ARBA" id="ARBA00023239"/>
    </source>
</evidence>
<dbReference type="CDD" id="cd00883">
    <property type="entry name" value="beta_CA_cladeA"/>
    <property type="match status" value="1"/>
</dbReference>
<keyword evidence="3 9" id="KW-0479">Metal-binding</keyword>
<reference evidence="10 11" key="1">
    <citation type="submission" date="2019-10" db="EMBL/GenBank/DDBJ databases">
        <title>Extracellular Electron Transfer in a Candidatus Methanoperedens spp. Enrichment Culture.</title>
        <authorList>
            <person name="Berger S."/>
            <person name="Rangel Shaw D."/>
            <person name="Berben T."/>
            <person name="In 'T Zandt M."/>
            <person name="Frank J."/>
            <person name="Reimann J."/>
            <person name="Jetten M.S.M."/>
            <person name="Welte C.U."/>
        </authorList>
    </citation>
    <scope>NUCLEOTIDE SEQUENCE [LARGE SCALE GENOMIC DNA]</scope>
    <source>
        <strain evidence="10">SB12</strain>
    </source>
</reference>
<comment type="cofactor">
    <cofactor evidence="9">
        <name>Zn(2+)</name>
        <dbReference type="ChEBI" id="CHEBI:29105"/>
    </cofactor>
    <text evidence="9">Binds 1 zinc ion per subunit.</text>
</comment>
<evidence type="ECO:0000256" key="1">
    <source>
        <dbReference type="ARBA" id="ARBA00006217"/>
    </source>
</evidence>
<dbReference type="GO" id="GO:0008270">
    <property type="term" value="F:zinc ion binding"/>
    <property type="evidence" value="ECO:0007669"/>
    <property type="project" value="InterPro"/>
</dbReference>
<proteinExistence type="inferred from homology"/>
<keyword evidence="4 9" id="KW-0862">Zinc</keyword>
<evidence type="ECO:0000313" key="11">
    <source>
        <dbReference type="Proteomes" id="UP000460298"/>
    </source>
</evidence>
<dbReference type="SMART" id="SM00947">
    <property type="entry name" value="Pro_CA"/>
    <property type="match status" value="1"/>
</dbReference>
<comment type="caution">
    <text evidence="10">The sequence shown here is derived from an EMBL/GenBank/DDBJ whole genome shotgun (WGS) entry which is preliminary data.</text>
</comment>
<name>A0A833GW89_9LEPT</name>
<gene>
    <name evidence="10" type="ORF">F9K24_22255</name>
</gene>
<evidence type="ECO:0000256" key="2">
    <source>
        <dbReference type="ARBA" id="ARBA00012925"/>
    </source>
</evidence>
<dbReference type="InterPro" id="IPR036874">
    <property type="entry name" value="Carbonic_anhydrase_sf"/>
</dbReference>
<organism evidence="10 11">
    <name type="scientific">Leptonema illini</name>
    <dbReference type="NCBI Taxonomy" id="183"/>
    <lineage>
        <taxon>Bacteria</taxon>
        <taxon>Pseudomonadati</taxon>
        <taxon>Spirochaetota</taxon>
        <taxon>Spirochaetia</taxon>
        <taxon>Leptospirales</taxon>
        <taxon>Leptospiraceae</taxon>
        <taxon>Leptonema</taxon>
    </lineage>
</organism>
<keyword evidence="5" id="KW-0456">Lyase</keyword>
<accession>A0A833GW89</accession>
<evidence type="ECO:0000256" key="7">
    <source>
        <dbReference type="ARBA" id="ARBA00048348"/>
    </source>
</evidence>
<feature type="binding site" evidence="9">
    <location>
        <position position="44"/>
    </location>
    <ligand>
        <name>Zn(2+)</name>
        <dbReference type="ChEBI" id="CHEBI:29105"/>
    </ligand>
</feature>
<dbReference type="EMBL" id="WBUI01000058">
    <property type="protein sequence ID" value="KAB2928092.1"/>
    <property type="molecule type" value="Genomic_DNA"/>
</dbReference>
<dbReference type="PROSITE" id="PS00704">
    <property type="entry name" value="PROK_CO2_ANHYDRASE_1"/>
    <property type="match status" value="1"/>
</dbReference>
<feature type="binding site" evidence="9">
    <location>
        <position position="101"/>
    </location>
    <ligand>
        <name>Zn(2+)</name>
        <dbReference type="ChEBI" id="CHEBI:29105"/>
    </ligand>
</feature>
<feature type="binding site" evidence="9">
    <location>
        <position position="42"/>
    </location>
    <ligand>
        <name>Zn(2+)</name>
        <dbReference type="ChEBI" id="CHEBI:29105"/>
    </ligand>
</feature>
<dbReference type="PANTHER" id="PTHR11002:SF76">
    <property type="entry name" value="CARBONIC ANHYDRASE"/>
    <property type="match status" value="1"/>
</dbReference>
<sequence>MEEIQKLLEGNREWVEKIKAEHPDFFSQLSQGQSPKFLWIGCSDSRVPATEITNQLPGSIFVHRNIANLVLNSDFNLLSVLYYSLYVLNIRDIIVVGHHHCGGVTAALNPKNLGFMEGWIGHIRNISRIHAAELLKLPTQEDRIDRLCELNVLEQVKNLESVYFVEELVDAGEEIRLHGWLYDVRDGLIRELTRKTLSPSKQ</sequence>
<dbReference type="FunFam" id="3.40.1050.10:FF:000001">
    <property type="entry name" value="Carbonic anhydrase"/>
    <property type="match status" value="1"/>
</dbReference>
<dbReference type="PANTHER" id="PTHR11002">
    <property type="entry name" value="CARBONIC ANHYDRASE"/>
    <property type="match status" value="1"/>
</dbReference>
<evidence type="ECO:0000256" key="3">
    <source>
        <dbReference type="ARBA" id="ARBA00022723"/>
    </source>
</evidence>
<dbReference type="Proteomes" id="UP000460298">
    <property type="component" value="Unassembled WGS sequence"/>
</dbReference>
<evidence type="ECO:0000256" key="6">
    <source>
        <dbReference type="ARBA" id="ARBA00039351"/>
    </source>
</evidence>
<dbReference type="GO" id="GO:0004089">
    <property type="term" value="F:carbonate dehydratase activity"/>
    <property type="evidence" value="ECO:0007669"/>
    <property type="project" value="UniProtKB-EC"/>
</dbReference>
<comment type="similarity">
    <text evidence="1">Belongs to the beta-class carbonic anhydrase family.</text>
</comment>
<evidence type="ECO:0000256" key="4">
    <source>
        <dbReference type="ARBA" id="ARBA00022833"/>
    </source>
</evidence>
<evidence type="ECO:0000313" key="10">
    <source>
        <dbReference type="EMBL" id="KAB2928092.1"/>
    </source>
</evidence>
<dbReference type="InterPro" id="IPR015892">
    <property type="entry name" value="Carbonic_anhydrase_CS"/>
</dbReference>
<dbReference type="EC" id="4.2.1.1" evidence="2"/>
<dbReference type="Pfam" id="PF00484">
    <property type="entry name" value="Pro_CA"/>
    <property type="match status" value="1"/>
</dbReference>
<protein>
    <recommendedName>
        <fullName evidence="6">Carbonic anhydrase 2</fullName>
        <ecNumber evidence="2">4.2.1.1</ecNumber>
    </recommendedName>
    <alternativeName>
        <fullName evidence="8">Carbonate dehydratase 2</fullName>
    </alternativeName>
</protein>
<dbReference type="GO" id="GO:0015976">
    <property type="term" value="P:carbon utilization"/>
    <property type="evidence" value="ECO:0007669"/>
    <property type="project" value="InterPro"/>
</dbReference>